<dbReference type="Proteomes" id="UP000253664">
    <property type="component" value="Unassembled WGS sequence"/>
</dbReference>
<gene>
    <name evidence="1" type="ORF">L249_6681</name>
</gene>
<name>A0A367LJX7_9HYPO</name>
<dbReference type="EMBL" id="LKCN02000003">
    <property type="protein sequence ID" value="RCI14743.1"/>
    <property type="molecule type" value="Genomic_DNA"/>
</dbReference>
<protein>
    <submittedName>
        <fullName evidence="1">Uncharacterized protein</fullName>
    </submittedName>
</protein>
<accession>A0A367LJX7</accession>
<evidence type="ECO:0000313" key="1">
    <source>
        <dbReference type="EMBL" id="RCI14743.1"/>
    </source>
</evidence>
<organism evidence="1 2">
    <name type="scientific">Ophiocordyceps polyrhachis-furcata BCC 54312</name>
    <dbReference type="NCBI Taxonomy" id="1330021"/>
    <lineage>
        <taxon>Eukaryota</taxon>
        <taxon>Fungi</taxon>
        <taxon>Dikarya</taxon>
        <taxon>Ascomycota</taxon>
        <taxon>Pezizomycotina</taxon>
        <taxon>Sordariomycetes</taxon>
        <taxon>Hypocreomycetidae</taxon>
        <taxon>Hypocreales</taxon>
        <taxon>Ophiocordycipitaceae</taxon>
        <taxon>Ophiocordyceps</taxon>
    </lineage>
</organism>
<dbReference type="OrthoDB" id="10430942at2759"/>
<dbReference type="AlphaFoldDB" id="A0A367LJX7"/>
<sequence length="140" mass="16071">MSHHHTAMYALLPKVTITRRPWPFFHAFLPTNRGNQQMYRQRILQEHISLDQMSPDACTKSHGTPTGLSAGVSESAKSPWLPGHLVGEVLPLIRRVLIMDIEYKRRLPNEGQRRIFPRTATTMMQDGRMDLDGVIMPPMR</sequence>
<proteinExistence type="predicted"/>
<comment type="caution">
    <text evidence="1">The sequence shown here is derived from an EMBL/GenBank/DDBJ whole genome shotgun (WGS) entry which is preliminary data.</text>
</comment>
<evidence type="ECO:0000313" key="2">
    <source>
        <dbReference type="Proteomes" id="UP000253664"/>
    </source>
</evidence>
<keyword evidence="2" id="KW-1185">Reference proteome</keyword>
<reference evidence="1 2" key="1">
    <citation type="journal article" date="2015" name="BMC Genomics">
        <title>Insights from the genome of Ophiocordyceps polyrhachis-furcata to pathogenicity and host specificity in insect fungi.</title>
        <authorList>
            <person name="Wichadakul D."/>
            <person name="Kobmoo N."/>
            <person name="Ingsriswang S."/>
            <person name="Tangphatsornruang S."/>
            <person name="Chantasingh D."/>
            <person name="Luangsa-ard J.J."/>
            <person name="Eurwilaichitr L."/>
        </authorList>
    </citation>
    <scope>NUCLEOTIDE SEQUENCE [LARGE SCALE GENOMIC DNA]</scope>
    <source>
        <strain evidence="1 2">BCC 54312</strain>
    </source>
</reference>